<evidence type="ECO:0000313" key="2">
    <source>
        <dbReference type="EMBL" id="TFI59734.1"/>
    </source>
</evidence>
<dbReference type="GO" id="GO:0016787">
    <property type="term" value="F:hydrolase activity"/>
    <property type="evidence" value="ECO:0007669"/>
    <property type="project" value="InterPro"/>
</dbReference>
<dbReference type="Pfam" id="PF04273">
    <property type="entry name" value="BLH_phosphatase"/>
    <property type="match status" value="1"/>
</dbReference>
<dbReference type="Proteomes" id="UP000298213">
    <property type="component" value="Unassembled WGS sequence"/>
</dbReference>
<feature type="domain" description="Beta-lactamase hydrolase-like protein phosphatase-like" evidence="1">
    <location>
        <begin position="46"/>
        <end position="130"/>
    </location>
</feature>
<dbReference type="EMBL" id="SPDV01000003">
    <property type="protein sequence ID" value="TFI59734.1"/>
    <property type="molecule type" value="Genomic_DNA"/>
</dbReference>
<dbReference type="InterPro" id="IPR005939">
    <property type="entry name" value="BLH_phosphatase-like"/>
</dbReference>
<dbReference type="InterPro" id="IPR029021">
    <property type="entry name" value="Prot-tyrosine_phosphatase-like"/>
</dbReference>
<protein>
    <submittedName>
        <fullName evidence="2">Phosphatase</fullName>
    </submittedName>
</protein>
<keyword evidence="3" id="KW-1185">Reference proteome</keyword>
<comment type="caution">
    <text evidence="2">The sequence shown here is derived from an EMBL/GenBank/DDBJ whole genome shotgun (WGS) entry which is preliminary data.</text>
</comment>
<dbReference type="AlphaFoldDB" id="A0A4Y8ZUZ7"/>
<name>A0A4Y8ZUZ7_9SPHN</name>
<dbReference type="SUPFAM" id="SSF52799">
    <property type="entry name" value="(Phosphotyrosine protein) phosphatases II"/>
    <property type="match status" value="1"/>
</dbReference>
<proteinExistence type="predicted"/>
<dbReference type="OrthoDB" id="7391097at2"/>
<gene>
    <name evidence="2" type="ORF">E2493_02505</name>
</gene>
<evidence type="ECO:0000259" key="1">
    <source>
        <dbReference type="Pfam" id="PF04273"/>
    </source>
</evidence>
<evidence type="ECO:0000313" key="3">
    <source>
        <dbReference type="Proteomes" id="UP000298213"/>
    </source>
</evidence>
<organism evidence="2 3">
    <name type="scientific">Sphingomonas parva</name>
    <dbReference type="NCBI Taxonomy" id="2555898"/>
    <lineage>
        <taxon>Bacteria</taxon>
        <taxon>Pseudomonadati</taxon>
        <taxon>Pseudomonadota</taxon>
        <taxon>Alphaproteobacteria</taxon>
        <taxon>Sphingomonadales</taxon>
        <taxon>Sphingomonadaceae</taxon>
        <taxon>Sphingomonas</taxon>
    </lineage>
</organism>
<accession>A0A4Y8ZUZ7</accession>
<reference evidence="2 3" key="1">
    <citation type="submission" date="2019-03" db="EMBL/GenBank/DDBJ databases">
        <title>Genome sequence of Sphingomonas sp. 17J27-24.</title>
        <authorList>
            <person name="Kim M."/>
            <person name="Maeng S."/>
            <person name="Sathiyaraj S."/>
        </authorList>
    </citation>
    <scope>NUCLEOTIDE SEQUENCE [LARGE SCALE GENOMIC DNA]</scope>
    <source>
        <strain evidence="2 3">17J27-24</strain>
    </source>
</reference>
<dbReference type="Gene3D" id="3.90.190.10">
    <property type="entry name" value="Protein tyrosine phosphatase superfamily"/>
    <property type="match status" value="1"/>
</dbReference>
<sequence>MVARPLSCARAAAPHSKPYSKRRSQMTDRIRISDKVIVGKVPPAEGDLKSLALEGFAAVVNLRRAGEPNQTLTPEEEGEAAARYGLRYVHIPVDLANIDEGTIQRFKDEIGQLPGPVFVHCASGRRAEAVASAAERE</sequence>